<dbReference type="InterPro" id="IPR016166">
    <property type="entry name" value="FAD-bd_PCMH"/>
</dbReference>
<evidence type="ECO:0000256" key="1">
    <source>
        <dbReference type="ARBA" id="ARBA00022630"/>
    </source>
</evidence>
<dbReference type="InterPro" id="IPR016169">
    <property type="entry name" value="FAD-bd_PCMH_sub2"/>
</dbReference>
<dbReference type="InterPro" id="IPR036318">
    <property type="entry name" value="FAD-bd_PCMH-like_sf"/>
</dbReference>
<sequence length="473" mass="51983">MSTPGFVPLSATFIAALSDLLGADNVITSGKNLTTLSQDFYWYSPVLRERIGDRYAAAAAKVSSLDQLKQIVSLAVKERVPLTVRGGATGNYGQCVPLFGGLVLDLTGMDKIIDLSDGVVTAEPGARLGIIENQARPLGWELRCYPSTWIKSTIAGFVGGGSGGIGSIAHGGLRTPGTIKQFKILTIEEEPRILTLDEAETMRVFHAYGTNGIIVEMQLRLAPARPWQQMVVSSADWDGLLNFADELAHDLDVPKRLLSVIEDPLPAYFKPIKKFYPEGHHVIFLEVDEASADAVAARAEAAGLEVPHRIPYHFPRKAPMLSDYTWNHTTLWALKADPAYTYLQCGYGENFREQVKTLQARFPGEMFFHFEFTRGNSKMGLEDNIVCGGVPVVKFSTEERLKEMIDACHEIGVFVANPHTCIIEEGGRDLGYDIQLELKAEADPHNLLNPGKMKQAPLPEFATPGSMPKFLYS</sequence>
<dbReference type="SUPFAM" id="SSF56176">
    <property type="entry name" value="FAD-binding/transporter-associated domain-like"/>
    <property type="match status" value="1"/>
</dbReference>
<dbReference type="Proteomes" id="UP000738431">
    <property type="component" value="Chromosome"/>
</dbReference>
<dbReference type="SUPFAM" id="SSF55103">
    <property type="entry name" value="FAD-linked oxidases, C-terminal domain"/>
    <property type="match status" value="1"/>
</dbReference>
<feature type="domain" description="FAD-binding PCMH-type" evidence="3">
    <location>
        <begin position="50"/>
        <end position="224"/>
    </location>
</feature>
<reference evidence="4 5" key="1">
    <citation type="submission" date="2021-08" db="EMBL/GenBank/DDBJ databases">
        <authorList>
            <person name="Zhang D."/>
            <person name="Zhang A."/>
            <person name="Wang L."/>
        </authorList>
    </citation>
    <scope>NUCLEOTIDE SEQUENCE [LARGE SCALE GENOMIC DNA]</scope>
    <source>
        <strain evidence="4 5">WL0086</strain>
    </source>
</reference>
<evidence type="ECO:0000313" key="4">
    <source>
        <dbReference type="EMBL" id="WRQ88883.1"/>
    </source>
</evidence>
<organism evidence="4 5">
    <name type="scientific">Actomonas aquatica</name>
    <dbReference type="NCBI Taxonomy" id="2866162"/>
    <lineage>
        <taxon>Bacteria</taxon>
        <taxon>Pseudomonadati</taxon>
        <taxon>Verrucomicrobiota</taxon>
        <taxon>Opitutia</taxon>
        <taxon>Opitutales</taxon>
        <taxon>Opitutaceae</taxon>
        <taxon>Actomonas</taxon>
    </lineage>
</organism>
<reference evidence="4 5" key="2">
    <citation type="submission" date="2023-12" db="EMBL/GenBank/DDBJ databases">
        <title>Description of an unclassified Opitutus bacterium of Verrucomicrobiota.</title>
        <authorList>
            <person name="Zhang D.-F."/>
        </authorList>
    </citation>
    <scope>NUCLEOTIDE SEQUENCE [LARGE SCALE GENOMIC DNA]</scope>
    <source>
        <strain evidence="4 5">WL0086</strain>
    </source>
</reference>
<evidence type="ECO:0000313" key="5">
    <source>
        <dbReference type="Proteomes" id="UP000738431"/>
    </source>
</evidence>
<dbReference type="InterPro" id="IPR016164">
    <property type="entry name" value="FAD-linked_Oxase-like_C"/>
</dbReference>
<proteinExistence type="predicted"/>
<keyword evidence="1" id="KW-0285">Flavoprotein</keyword>
<dbReference type="RefSeq" id="WP_221033127.1">
    <property type="nucleotide sequence ID" value="NZ_CP139781.1"/>
</dbReference>
<keyword evidence="2" id="KW-0274">FAD</keyword>
<evidence type="ECO:0000256" key="2">
    <source>
        <dbReference type="ARBA" id="ARBA00022827"/>
    </source>
</evidence>
<dbReference type="PANTHER" id="PTHR11748:SF119">
    <property type="entry name" value="D-2-HYDROXYGLUTARATE DEHYDROGENASE"/>
    <property type="match status" value="1"/>
</dbReference>
<name>A0ABZ1CC91_9BACT</name>
<protein>
    <submittedName>
        <fullName evidence="4">FAD-binding oxidoreductase</fullName>
    </submittedName>
</protein>
<dbReference type="Gene3D" id="3.30.465.10">
    <property type="match status" value="1"/>
</dbReference>
<keyword evidence="5" id="KW-1185">Reference proteome</keyword>
<dbReference type="Pfam" id="PF01565">
    <property type="entry name" value="FAD_binding_4"/>
    <property type="match status" value="1"/>
</dbReference>
<evidence type="ECO:0000259" key="3">
    <source>
        <dbReference type="PROSITE" id="PS51387"/>
    </source>
</evidence>
<dbReference type="EMBL" id="CP139781">
    <property type="protein sequence ID" value="WRQ88883.1"/>
    <property type="molecule type" value="Genomic_DNA"/>
</dbReference>
<dbReference type="PROSITE" id="PS51387">
    <property type="entry name" value="FAD_PCMH"/>
    <property type="match status" value="1"/>
</dbReference>
<accession>A0ABZ1CC91</accession>
<gene>
    <name evidence="4" type="ORF">K1X11_005660</name>
</gene>
<dbReference type="InterPro" id="IPR006094">
    <property type="entry name" value="Oxid_FAD_bind_N"/>
</dbReference>
<dbReference type="PANTHER" id="PTHR11748">
    <property type="entry name" value="D-LACTATE DEHYDROGENASE"/>
    <property type="match status" value="1"/>
</dbReference>